<dbReference type="PATRIC" id="fig|1434109.4.peg.4059"/>
<evidence type="ECO:0000256" key="1">
    <source>
        <dbReference type="SAM" id="MobiDB-lite"/>
    </source>
</evidence>
<dbReference type="HOGENOM" id="CLU_1159077_0_0_2"/>
<sequence length="240" mass="27574">MKKFLKITICTFLTLSLLVFVTGFLVFSYPFFLNTYANLLVKCSATEPNSFDYQTYSKEEFASKYLNTSLTPQDDFISLFKNHYGVNNSNTCVIVCSKLKDPKNSSVHTLYGIICLNNSCLNNSSSLVFKGDVNDPEIFNFQIYSKEEFASKCLNTTLTPRDDFISLFENYYGIENTDIMFIAYYIQDPEDRSIHRLYGINQCERHVFIATWKEDQTNGNNSELLEENGTENSSGQRNVK</sequence>
<dbReference type="GeneID" id="24824725"/>
<organism evidence="2 3">
    <name type="scientific">Methanosarcina barkeri str. Wiesmoor</name>
    <dbReference type="NCBI Taxonomy" id="1434109"/>
    <lineage>
        <taxon>Archaea</taxon>
        <taxon>Methanobacteriati</taxon>
        <taxon>Methanobacteriota</taxon>
        <taxon>Stenosarchaea group</taxon>
        <taxon>Methanomicrobia</taxon>
        <taxon>Methanosarcinales</taxon>
        <taxon>Methanosarcinaceae</taxon>
        <taxon>Methanosarcina</taxon>
    </lineage>
</organism>
<name>A0A0E3QPF1_METBA</name>
<dbReference type="Proteomes" id="UP000033038">
    <property type="component" value="Chromosome"/>
</dbReference>
<evidence type="ECO:0000313" key="2">
    <source>
        <dbReference type="EMBL" id="AKB52375.1"/>
    </source>
</evidence>
<dbReference type="KEGG" id="mbw:MSBRW_3122"/>
<evidence type="ECO:0000313" key="3">
    <source>
        <dbReference type="Proteomes" id="UP000033038"/>
    </source>
</evidence>
<accession>A0A0E3QPF1</accession>
<reference evidence="2 3" key="1">
    <citation type="submission" date="2014-07" db="EMBL/GenBank/DDBJ databases">
        <title>Methanogenic archaea and the global carbon cycle.</title>
        <authorList>
            <person name="Henriksen J.R."/>
            <person name="Luke J."/>
            <person name="Reinhart S."/>
            <person name="Benedict M.N."/>
            <person name="Youngblut N.D."/>
            <person name="Metcalf M.E."/>
            <person name="Whitaker R.J."/>
            <person name="Metcalf W.W."/>
        </authorList>
    </citation>
    <scope>NUCLEOTIDE SEQUENCE [LARGE SCALE GENOMIC DNA]</scope>
    <source>
        <strain evidence="2 3">Wiesmoor</strain>
    </source>
</reference>
<dbReference type="EMBL" id="CP009526">
    <property type="protein sequence ID" value="AKB52375.1"/>
    <property type="molecule type" value="Genomic_DNA"/>
</dbReference>
<dbReference type="AlphaFoldDB" id="A0A0E3QPF1"/>
<dbReference type="RefSeq" id="WP_011306601.1">
    <property type="nucleotide sequence ID" value="NZ_CP009526.1"/>
</dbReference>
<proteinExistence type="predicted"/>
<gene>
    <name evidence="2" type="ORF">MSBRW_3122</name>
</gene>
<feature type="region of interest" description="Disordered" evidence="1">
    <location>
        <begin position="219"/>
        <end position="240"/>
    </location>
</feature>
<protein>
    <submittedName>
        <fullName evidence="2">Uncharacterized protein</fullName>
    </submittedName>
</protein>